<keyword evidence="2" id="KW-1185">Reference proteome</keyword>
<accession>A0AAD4KIT4</accession>
<evidence type="ECO:0000313" key="1">
    <source>
        <dbReference type="EMBL" id="KAH8689318.1"/>
    </source>
</evidence>
<evidence type="ECO:0008006" key="3">
    <source>
        <dbReference type="Google" id="ProtNLM"/>
    </source>
</evidence>
<name>A0AAD4KIT4_9EURO</name>
<dbReference type="RefSeq" id="XP_046065672.1">
    <property type="nucleotide sequence ID" value="XM_046218777.1"/>
</dbReference>
<dbReference type="AlphaFoldDB" id="A0AAD4KIT4"/>
<protein>
    <recommendedName>
        <fullName evidence="3">Fatty acid hydroxylase domain-containing protein</fullName>
    </recommendedName>
</protein>
<dbReference type="EMBL" id="JAJTJA010000015">
    <property type="protein sequence ID" value="KAH8689318.1"/>
    <property type="molecule type" value="Genomic_DNA"/>
</dbReference>
<gene>
    <name evidence="1" type="ORF">BGW36DRAFT_401717</name>
</gene>
<dbReference type="GeneID" id="70249064"/>
<proteinExistence type="predicted"/>
<comment type="caution">
    <text evidence="1">The sequence shown here is derived from an EMBL/GenBank/DDBJ whole genome shotgun (WGS) entry which is preliminary data.</text>
</comment>
<dbReference type="Proteomes" id="UP001201262">
    <property type="component" value="Unassembled WGS sequence"/>
</dbReference>
<evidence type="ECO:0000313" key="2">
    <source>
        <dbReference type="Proteomes" id="UP001201262"/>
    </source>
</evidence>
<reference evidence="1" key="1">
    <citation type="submission" date="2021-12" db="EMBL/GenBank/DDBJ databases">
        <title>Convergent genome expansion in fungi linked to evolution of root-endophyte symbiosis.</title>
        <authorList>
            <consortium name="DOE Joint Genome Institute"/>
            <person name="Ke Y.-H."/>
            <person name="Bonito G."/>
            <person name="Liao H.-L."/>
            <person name="Looney B."/>
            <person name="Rojas-Flechas A."/>
            <person name="Nash J."/>
            <person name="Hameed K."/>
            <person name="Schadt C."/>
            <person name="Martin F."/>
            <person name="Crous P.W."/>
            <person name="Miettinen O."/>
            <person name="Magnuson J.K."/>
            <person name="Labbe J."/>
            <person name="Jacobson D."/>
            <person name="Doktycz M.J."/>
            <person name="Veneault-Fourrey C."/>
            <person name="Kuo A."/>
            <person name="Mondo S."/>
            <person name="Calhoun S."/>
            <person name="Riley R."/>
            <person name="Ohm R."/>
            <person name="LaButti K."/>
            <person name="Andreopoulos B."/>
            <person name="Pangilinan J."/>
            <person name="Nolan M."/>
            <person name="Tritt A."/>
            <person name="Clum A."/>
            <person name="Lipzen A."/>
            <person name="Daum C."/>
            <person name="Barry K."/>
            <person name="Grigoriev I.V."/>
            <person name="Vilgalys R."/>
        </authorList>
    </citation>
    <scope>NUCLEOTIDE SEQUENCE</scope>
    <source>
        <strain evidence="1">PMI_201</strain>
    </source>
</reference>
<organism evidence="1 2">
    <name type="scientific">Talaromyces proteolyticus</name>
    <dbReference type="NCBI Taxonomy" id="1131652"/>
    <lineage>
        <taxon>Eukaryota</taxon>
        <taxon>Fungi</taxon>
        <taxon>Dikarya</taxon>
        <taxon>Ascomycota</taxon>
        <taxon>Pezizomycotina</taxon>
        <taxon>Eurotiomycetes</taxon>
        <taxon>Eurotiomycetidae</taxon>
        <taxon>Eurotiales</taxon>
        <taxon>Trichocomaceae</taxon>
        <taxon>Talaromyces</taxon>
        <taxon>Talaromyces sect. Bacilispori</taxon>
    </lineage>
</organism>
<sequence length="268" mass="31183">MAALIHNPKNSMKSTWRHWFIELLNMHHKVDKFHRWVLIHASIPLFLHQLYISYFGRNPSPLSVFIFYSLAFQLISIHEIHVLRRVGHKVGFFDGDKHARDGVPDAGVSKTVQSLVSIVILRPMMMVFLSYRSDKGPSSLRTHHPTKHPNPLLSGYADLLQEFFDMVGAPLITYGTMKLMGIPFGFYEWWICQQYVAFTEILGHSGLRMLATAVNLWTWLLRYCDVEGVIEDHDLHHRRDCLFHTSLPRVEGHRYNIDYLNPVKIPLL</sequence>